<dbReference type="Proteomes" id="UP001522905">
    <property type="component" value="Unassembled WGS sequence"/>
</dbReference>
<dbReference type="GO" id="GO:0004860">
    <property type="term" value="F:protein kinase inhibitor activity"/>
    <property type="evidence" value="ECO:0007669"/>
    <property type="project" value="UniProtKB-KW"/>
</dbReference>
<comment type="caution">
    <text evidence="1">The sequence shown here is derived from an EMBL/GenBank/DDBJ whole genome shotgun (WGS) entry which is preliminary data.</text>
</comment>
<dbReference type="PANTHER" id="PTHR30289">
    <property type="entry name" value="UNCHARACTERIZED PROTEIN YBCL-RELATED"/>
    <property type="match status" value="1"/>
</dbReference>
<organism evidence="1 2">
    <name type="scientific">Apilactobacillus xinyiensis</name>
    <dbReference type="NCBI Taxonomy" id="2841032"/>
    <lineage>
        <taxon>Bacteria</taxon>
        <taxon>Bacillati</taxon>
        <taxon>Bacillota</taxon>
        <taxon>Bacilli</taxon>
        <taxon>Lactobacillales</taxon>
        <taxon>Lactobacillaceae</taxon>
        <taxon>Apilactobacillus</taxon>
    </lineage>
</organism>
<sequence length="170" mass="18952">MKINVPTMTNGYLDDKYTKHTSAVNQTDGSPFISFPINITDVPENAKYLAFTLTDLDSIPVCGFEWIHWVAANIPADCTNIPEDAGRNNPFKWTRGYNSLAGGMLNKRDNPISAGYVGPTPPDKTHYYTLTVYALDAKLPLHDGFWYNELIHTMQGQLLEKSSITLPVKA</sequence>
<gene>
    <name evidence="1" type="ORF">LNP07_04570</name>
</gene>
<dbReference type="InterPro" id="IPR008914">
    <property type="entry name" value="PEBP"/>
</dbReference>
<dbReference type="Gene3D" id="3.90.280.10">
    <property type="entry name" value="PEBP-like"/>
    <property type="match status" value="1"/>
</dbReference>
<protein>
    <submittedName>
        <fullName evidence="1">YbhB/YbcL family Raf kinase inhibitor-like protein</fullName>
    </submittedName>
</protein>
<dbReference type="SUPFAM" id="SSF49777">
    <property type="entry name" value="PEBP-like"/>
    <property type="match status" value="1"/>
</dbReference>
<evidence type="ECO:0000313" key="2">
    <source>
        <dbReference type="Proteomes" id="UP001522905"/>
    </source>
</evidence>
<dbReference type="Pfam" id="PF01161">
    <property type="entry name" value="PBP"/>
    <property type="match status" value="1"/>
</dbReference>
<dbReference type="CDD" id="cd00865">
    <property type="entry name" value="PEBP_bact_arch"/>
    <property type="match status" value="1"/>
</dbReference>
<keyword evidence="2" id="KW-1185">Reference proteome</keyword>
<reference evidence="1 2" key="1">
    <citation type="submission" date="2021-11" db="EMBL/GenBank/DDBJ databases">
        <title>Comparative genomics of bee honey and flower isolates.</title>
        <authorList>
            <person name="Bechtner J.D."/>
            <person name="Gallus M.K."/>
            <person name="Ehrmann M."/>
        </authorList>
    </citation>
    <scope>NUCLEOTIDE SEQUENCE [LARGE SCALE GENOMIC DNA]</scope>
    <source>
        <strain evidence="1 2">M161</strain>
    </source>
</reference>
<evidence type="ECO:0000313" key="1">
    <source>
        <dbReference type="EMBL" id="MCK8624785.1"/>
    </source>
</evidence>
<dbReference type="InterPro" id="IPR005247">
    <property type="entry name" value="YbhB_YbcL/LppC-like"/>
</dbReference>
<dbReference type="RefSeq" id="WP_248601704.1">
    <property type="nucleotide sequence ID" value="NZ_JAJIAO010000004.1"/>
</dbReference>
<keyword evidence="1" id="KW-0649">Protein kinase inhibitor</keyword>
<proteinExistence type="predicted"/>
<dbReference type="InterPro" id="IPR036610">
    <property type="entry name" value="PEBP-like_sf"/>
</dbReference>
<dbReference type="PANTHER" id="PTHR30289:SF1">
    <property type="entry name" value="PEBP (PHOSPHATIDYLETHANOLAMINE-BINDING PROTEIN) FAMILY PROTEIN"/>
    <property type="match status" value="1"/>
</dbReference>
<accession>A0ABT0I232</accession>
<name>A0ABT0I232_9LACO</name>
<dbReference type="NCBIfam" id="TIGR00481">
    <property type="entry name" value="YbhB/YbcL family Raf kinase inhibitor-like protein"/>
    <property type="match status" value="1"/>
</dbReference>
<dbReference type="EMBL" id="JAJIAO010000004">
    <property type="protein sequence ID" value="MCK8624785.1"/>
    <property type="molecule type" value="Genomic_DNA"/>
</dbReference>